<reference evidence="2" key="2">
    <citation type="submission" date="2020-05" db="UniProtKB">
        <authorList>
            <consortium name="EnsemblMetazoa"/>
        </authorList>
    </citation>
    <scope>IDENTIFICATION</scope>
</reference>
<name>A0A084VHI0_ANOSI</name>
<sequence length="49" mass="5155">MPGLDRASLGARGGYGWKKGGFERTIAYDDGLHDKGSQSAGVARRCVSV</sequence>
<dbReference type="EMBL" id="KE524842">
    <property type="protein sequence ID" value="KFB37424.1"/>
    <property type="molecule type" value="Genomic_DNA"/>
</dbReference>
<evidence type="ECO:0000313" key="1">
    <source>
        <dbReference type="EMBL" id="KFB37424.1"/>
    </source>
</evidence>
<proteinExistence type="predicted"/>
<keyword evidence="3" id="KW-1185">Reference proteome</keyword>
<accession>A0A084VHI0</accession>
<protein>
    <submittedName>
        <fullName evidence="1 2">Transcriptional regulator</fullName>
    </submittedName>
</protein>
<evidence type="ECO:0000313" key="2">
    <source>
        <dbReference type="EnsemblMetazoa" id="ASIC004557-PA"/>
    </source>
</evidence>
<dbReference type="AlphaFoldDB" id="A0A084VHI0"/>
<reference evidence="1 3" key="1">
    <citation type="journal article" date="2014" name="BMC Genomics">
        <title>Genome sequence of Anopheles sinensis provides insight into genetics basis of mosquito competence for malaria parasites.</title>
        <authorList>
            <person name="Zhou D."/>
            <person name="Zhang D."/>
            <person name="Ding G."/>
            <person name="Shi L."/>
            <person name="Hou Q."/>
            <person name="Ye Y."/>
            <person name="Xu Y."/>
            <person name="Zhou H."/>
            <person name="Xiong C."/>
            <person name="Li S."/>
            <person name="Yu J."/>
            <person name="Hong S."/>
            <person name="Yu X."/>
            <person name="Zou P."/>
            <person name="Chen C."/>
            <person name="Chang X."/>
            <person name="Wang W."/>
            <person name="Lv Y."/>
            <person name="Sun Y."/>
            <person name="Ma L."/>
            <person name="Shen B."/>
            <person name="Zhu C."/>
        </authorList>
    </citation>
    <scope>NUCLEOTIDE SEQUENCE [LARGE SCALE GENOMIC DNA]</scope>
</reference>
<dbReference type="EMBL" id="ATLV01013174">
    <property type="status" value="NOT_ANNOTATED_CDS"/>
    <property type="molecule type" value="Genomic_DNA"/>
</dbReference>
<dbReference type="EnsemblMetazoa" id="ASIC004557-RA">
    <property type="protein sequence ID" value="ASIC004557-PA"/>
    <property type="gene ID" value="ASIC004557"/>
</dbReference>
<dbReference type="Proteomes" id="UP000030765">
    <property type="component" value="Unassembled WGS sequence"/>
</dbReference>
<gene>
    <name evidence="1" type="ORF">ZHAS_00004557</name>
</gene>
<evidence type="ECO:0000313" key="3">
    <source>
        <dbReference type="Proteomes" id="UP000030765"/>
    </source>
</evidence>
<dbReference type="VEuPathDB" id="VectorBase:ASIC004557"/>
<organism evidence="1">
    <name type="scientific">Anopheles sinensis</name>
    <name type="common">Mosquito</name>
    <dbReference type="NCBI Taxonomy" id="74873"/>
    <lineage>
        <taxon>Eukaryota</taxon>
        <taxon>Metazoa</taxon>
        <taxon>Ecdysozoa</taxon>
        <taxon>Arthropoda</taxon>
        <taxon>Hexapoda</taxon>
        <taxon>Insecta</taxon>
        <taxon>Pterygota</taxon>
        <taxon>Neoptera</taxon>
        <taxon>Endopterygota</taxon>
        <taxon>Diptera</taxon>
        <taxon>Nematocera</taxon>
        <taxon>Culicoidea</taxon>
        <taxon>Culicidae</taxon>
        <taxon>Anophelinae</taxon>
        <taxon>Anopheles</taxon>
    </lineage>
</organism>